<comment type="similarity">
    <text evidence="6">Belongs to the radical SAM superfamily. Anaerobic sulfatase-maturating enzyme family.</text>
</comment>
<dbReference type="GO" id="GO:0046872">
    <property type="term" value="F:metal ion binding"/>
    <property type="evidence" value="ECO:0007669"/>
    <property type="project" value="UniProtKB-KW"/>
</dbReference>
<gene>
    <name evidence="8" type="ORF">ANME2D_01110</name>
</gene>
<feature type="domain" description="Radical SAM core" evidence="7">
    <location>
        <begin position="32"/>
        <end position="245"/>
    </location>
</feature>
<dbReference type="InterPro" id="IPR023867">
    <property type="entry name" value="Sulphatase_maturase_rSAM"/>
</dbReference>
<dbReference type="NCBIfam" id="TIGR04085">
    <property type="entry name" value="rSAM_more_4Fe4S"/>
    <property type="match status" value="1"/>
</dbReference>
<keyword evidence="2" id="KW-0949">S-adenosyl-L-methionine</keyword>
<comment type="cofactor">
    <cofactor evidence="1">
        <name>[4Fe-4S] cluster</name>
        <dbReference type="ChEBI" id="CHEBI:49883"/>
    </cofactor>
</comment>
<comment type="caution">
    <text evidence="8">The sequence shown here is derived from an EMBL/GenBank/DDBJ whole genome shotgun (WGS) entry which is preliminary data.</text>
</comment>
<evidence type="ECO:0000256" key="6">
    <source>
        <dbReference type="ARBA" id="ARBA00023601"/>
    </source>
</evidence>
<dbReference type="PANTHER" id="PTHR43273">
    <property type="entry name" value="ANAEROBIC SULFATASE-MATURATING ENZYME HOMOLOG ASLB-RELATED"/>
    <property type="match status" value="1"/>
</dbReference>
<dbReference type="SUPFAM" id="SSF102114">
    <property type="entry name" value="Radical SAM enzymes"/>
    <property type="match status" value="1"/>
</dbReference>
<dbReference type="GO" id="GO:0051536">
    <property type="term" value="F:iron-sulfur cluster binding"/>
    <property type="evidence" value="ECO:0007669"/>
    <property type="project" value="UniProtKB-KW"/>
</dbReference>
<protein>
    <submittedName>
        <fullName evidence="8">Putative peptide-modifying radical SAM enzyme, Mhun_1560 family</fullName>
    </submittedName>
</protein>
<dbReference type="InterPro" id="IPR007197">
    <property type="entry name" value="rSAM"/>
</dbReference>
<evidence type="ECO:0000313" key="8">
    <source>
        <dbReference type="EMBL" id="KCZ72679.1"/>
    </source>
</evidence>
<name>A0A062VAB7_9EURY</name>
<sequence>MSEMIKILVDDVARKTELNLNTINSLRKVKTRCYMAYHVMLIPTLGCPSKCSYCWSSEEGSPVMSIETIKEVVKWLKNFRSEPVTFTFHGGEPLLAGADFYRKALPLLAEGLSHLKPAFALQTNLWKITPELAQILAEYNIPIGSSLDGPQELTDLQRGKGYYEKTMRGYEIAKASGLKVSFICTFTSYSVKFREDIFNFFLENGLNLKLHPALPSLRSEDPGKWALDPEEYGELLVYLLDKYLENMSRIELMNIDHLCKCVFTNRGTVCTFVDCMGDTFAVGPDGSIYPCYRFVGMPDYVMGNVHDHPNMEDLAQSPAWKLMFQFKEYVDQNCGECNYIKFCRGGCPYNAIAPTEGEVKGVDPHCTAYKRIFKEITERWEKEFLGGSGMPMFGFPSEPARDARPGVMAIMLKRL</sequence>
<dbReference type="CDD" id="cd21124">
    <property type="entry name" value="SPASM_CteB-like"/>
    <property type="match status" value="1"/>
</dbReference>
<dbReference type="Proteomes" id="UP000027153">
    <property type="component" value="Unassembled WGS sequence"/>
</dbReference>
<evidence type="ECO:0000259" key="7">
    <source>
        <dbReference type="PROSITE" id="PS51918"/>
    </source>
</evidence>
<dbReference type="GO" id="GO:0016491">
    <property type="term" value="F:oxidoreductase activity"/>
    <property type="evidence" value="ECO:0007669"/>
    <property type="project" value="InterPro"/>
</dbReference>
<dbReference type="SFLD" id="SFLDG01386">
    <property type="entry name" value="main_SPASM_domain-containing"/>
    <property type="match status" value="1"/>
</dbReference>
<dbReference type="InterPro" id="IPR013785">
    <property type="entry name" value="Aldolase_TIM"/>
</dbReference>
<dbReference type="InterPro" id="IPR006638">
    <property type="entry name" value="Elp3/MiaA/NifB-like_rSAM"/>
</dbReference>
<keyword evidence="5" id="KW-0411">Iron-sulfur</keyword>
<accession>A0A062VAB7</accession>
<keyword evidence="4" id="KW-0408">Iron</keyword>
<dbReference type="Pfam" id="PF04055">
    <property type="entry name" value="Radical_SAM"/>
    <property type="match status" value="1"/>
</dbReference>
<dbReference type="PATRIC" id="fig|1392998.3.peg.1277"/>
<organism evidence="8 9">
    <name type="scientific">Candidatus Methanoperedens nitratireducens</name>
    <dbReference type="NCBI Taxonomy" id="1392998"/>
    <lineage>
        <taxon>Archaea</taxon>
        <taxon>Methanobacteriati</taxon>
        <taxon>Methanobacteriota</taxon>
        <taxon>Stenosarchaea group</taxon>
        <taxon>Methanomicrobia</taxon>
        <taxon>Methanosarcinales</taxon>
        <taxon>ANME-2 cluster</taxon>
        <taxon>Candidatus Methanoperedentaceae</taxon>
        <taxon>Candidatus Methanoperedens</taxon>
    </lineage>
</organism>
<dbReference type="Gene3D" id="3.20.20.70">
    <property type="entry name" value="Aldolase class I"/>
    <property type="match status" value="1"/>
</dbReference>
<dbReference type="PROSITE" id="PS51918">
    <property type="entry name" value="RADICAL_SAM"/>
    <property type="match status" value="1"/>
</dbReference>
<keyword evidence="3" id="KW-0479">Metal-binding</keyword>
<dbReference type="InterPro" id="IPR023885">
    <property type="entry name" value="4Fe4S-binding_SPASM_dom"/>
</dbReference>
<dbReference type="SFLD" id="SFLDG01067">
    <property type="entry name" value="SPASM/twitch_domain_containing"/>
    <property type="match status" value="1"/>
</dbReference>
<dbReference type="SMART" id="SM00729">
    <property type="entry name" value="Elp3"/>
    <property type="match status" value="1"/>
</dbReference>
<keyword evidence="9" id="KW-1185">Reference proteome</keyword>
<evidence type="ECO:0000256" key="4">
    <source>
        <dbReference type="ARBA" id="ARBA00023004"/>
    </source>
</evidence>
<dbReference type="NCBIfam" id="TIGR04083">
    <property type="entry name" value="rSAM_pep_methan"/>
    <property type="match status" value="1"/>
</dbReference>
<reference evidence="8 9" key="1">
    <citation type="journal article" date="2013" name="Nature">
        <title>Anaerobic oxidation of methane coupled to nitrate reduction in a novel archaeal lineage.</title>
        <authorList>
            <person name="Haroon M.F."/>
            <person name="Hu S."/>
            <person name="Shi Y."/>
            <person name="Imelfort M."/>
            <person name="Keller J."/>
            <person name="Hugenholtz P."/>
            <person name="Yuan Z."/>
            <person name="Tyson G.W."/>
        </authorList>
    </citation>
    <scope>NUCLEOTIDE SEQUENCE [LARGE SCALE GENOMIC DNA]</scope>
    <source>
        <strain evidence="8 9">ANME-2d</strain>
    </source>
</reference>
<dbReference type="InterPro" id="IPR058240">
    <property type="entry name" value="rSAM_sf"/>
</dbReference>
<dbReference type="InterPro" id="IPR024018">
    <property type="entry name" value="CHP04083_rSAM"/>
</dbReference>
<evidence type="ECO:0000256" key="1">
    <source>
        <dbReference type="ARBA" id="ARBA00001966"/>
    </source>
</evidence>
<proteinExistence type="inferred from homology"/>
<dbReference type="SFLD" id="SFLDG01072">
    <property type="entry name" value="dehydrogenase_like"/>
    <property type="match status" value="1"/>
</dbReference>
<evidence type="ECO:0000256" key="2">
    <source>
        <dbReference type="ARBA" id="ARBA00022691"/>
    </source>
</evidence>
<evidence type="ECO:0000256" key="5">
    <source>
        <dbReference type="ARBA" id="ARBA00023014"/>
    </source>
</evidence>
<dbReference type="SFLD" id="SFLDG01384">
    <property type="entry name" value="thioether_bond_formation_requi"/>
    <property type="match status" value="1"/>
</dbReference>
<evidence type="ECO:0000256" key="3">
    <source>
        <dbReference type="ARBA" id="ARBA00022723"/>
    </source>
</evidence>
<dbReference type="CDD" id="cd01335">
    <property type="entry name" value="Radical_SAM"/>
    <property type="match status" value="1"/>
</dbReference>
<evidence type="ECO:0000313" key="9">
    <source>
        <dbReference type="Proteomes" id="UP000027153"/>
    </source>
</evidence>
<dbReference type="EMBL" id="JMIY01000002">
    <property type="protein sequence ID" value="KCZ72679.1"/>
    <property type="molecule type" value="Genomic_DNA"/>
</dbReference>
<dbReference type="SFLD" id="SFLDS00029">
    <property type="entry name" value="Radical_SAM"/>
    <property type="match status" value="1"/>
</dbReference>
<dbReference type="Pfam" id="PF13186">
    <property type="entry name" value="SPASM"/>
    <property type="match status" value="1"/>
</dbReference>
<dbReference type="InterPro" id="IPR047602">
    <property type="entry name" value="SPASM_CteB-like"/>
</dbReference>
<dbReference type="AlphaFoldDB" id="A0A062VAB7"/>
<dbReference type="PANTHER" id="PTHR43273:SF3">
    <property type="entry name" value="ANAEROBIC SULFATASE-MATURATING ENZYME HOMOLOG ASLB-RELATED"/>
    <property type="match status" value="1"/>
</dbReference>